<sequence>MGDFAVTMKLHKRKCKREKVGVDVSQLQEGAQTTLLCIRSIRANGLVSRWNRENPDQRVQCGSIIIACNGARGDSAAILERIVEDEELLLTVCSRKYSRRLTRTYT</sequence>
<proteinExistence type="predicted"/>
<dbReference type="AlphaFoldDB" id="A0A7S2ATR5"/>
<protein>
    <recommendedName>
        <fullName evidence="2">PDZ domain-containing protein</fullName>
    </recommendedName>
</protein>
<evidence type="ECO:0008006" key="2">
    <source>
        <dbReference type="Google" id="ProtNLM"/>
    </source>
</evidence>
<accession>A0A7S2ATR5</accession>
<organism evidence="1">
    <name type="scientific">Alexandrium andersonii</name>
    <dbReference type="NCBI Taxonomy" id="327968"/>
    <lineage>
        <taxon>Eukaryota</taxon>
        <taxon>Sar</taxon>
        <taxon>Alveolata</taxon>
        <taxon>Dinophyceae</taxon>
        <taxon>Gonyaulacales</taxon>
        <taxon>Pyrocystaceae</taxon>
        <taxon>Alexandrium</taxon>
    </lineage>
</organism>
<gene>
    <name evidence="1" type="ORF">AAND1436_LOCUS6595</name>
</gene>
<reference evidence="1" key="1">
    <citation type="submission" date="2021-01" db="EMBL/GenBank/DDBJ databases">
        <authorList>
            <person name="Corre E."/>
            <person name="Pelletier E."/>
            <person name="Niang G."/>
            <person name="Scheremetjew M."/>
            <person name="Finn R."/>
            <person name="Kale V."/>
            <person name="Holt S."/>
            <person name="Cochrane G."/>
            <person name="Meng A."/>
            <person name="Brown T."/>
            <person name="Cohen L."/>
        </authorList>
    </citation>
    <scope>NUCLEOTIDE SEQUENCE</scope>
    <source>
        <strain evidence="1">CCMP2222</strain>
    </source>
</reference>
<name>A0A7S2ATR5_9DINO</name>
<evidence type="ECO:0000313" key="1">
    <source>
        <dbReference type="EMBL" id="CAD9376990.1"/>
    </source>
</evidence>
<dbReference type="EMBL" id="HBGQ01013399">
    <property type="protein sequence ID" value="CAD9376990.1"/>
    <property type="molecule type" value="Transcribed_RNA"/>
</dbReference>